<comment type="caution">
    <text evidence="2">The sequence shown here is derived from an EMBL/GenBank/DDBJ whole genome shotgun (WGS) entry which is preliminary data.</text>
</comment>
<feature type="transmembrane region" description="Helical" evidence="1">
    <location>
        <begin position="109"/>
        <end position="126"/>
    </location>
</feature>
<feature type="transmembrane region" description="Helical" evidence="1">
    <location>
        <begin position="80"/>
        <end position="102"/>
    </location>
</feature>
<dbReference type="PANTHER" id="PTHR33979:SF2">
    <property type="entry name" value="PEPTIDASE M50B-LIKE-DOMAIN-CONTAINING PROTEIN"/>
    <property type="match status" value="1"/>
</dbReference>
<dbReference type="RefSeq" id="WP_140997718.1">
    <property type="nucleotide sequence ID" value="NZ_VDCZ01000006.1"/>
</dbReference>
<accession>A0A6I4IHX2</accession>
<evidence type="ECO:0008006" key="4">
    <source>
        <dbReference type="Google" id="ProtNLM"/>
    </source>
</evidence>
<organism evidence="2 3">
    <name type="scientific">Flavobacterium profundi</name>
    <dbReference type="NCBI Taxonomy" id="1774945"/>
    <lineage>
        <taxon>Bacteria</taxon>
        <taxon>Pseudomonadati</taxon>
        <taxon>Bacteroidota</taxon>
        <taxon>Flavobacteriia</taxon>
        <taxon>Flavobacteriales</taxon>
        <taxon>Flavobacteriaceae</taxon>
        <taxon>Flavobacterium</taxon>
    </lineage>
</organism>
<evidence type="ECO:0000256" key="1">
    <source>
        <dbReference type="SAM" id="Phobius"/>
    </source>
</evidence>
<dbReference type="InterPro" id="IPR049500">
    <property type="entry name" value="Peptidase_M50B-like"/>
</dbReference>
<dbReference type="Pfam" id="PF13398">
    <property type="entry name" value="Peptidase_M50B"/>
    <property type="match status" value="1"/>
</dbReference>
<keyword evidence="3" id="KW-1185">Reference proteome</keyword>
<keyword evidence="1" id="KW-0812">Transmembrane</keyword>
<sequence>MNFKSRSHTILYLIGMLLIAFIFWNTLLIYPIKLFVVMLHEMSHGLMALLLGGKILQIQIDSQIGGYCEYQIKAGFWGQFMTASAGYLGSLIGGILILLAAIKSIKDKYITLIIGIILLLLSYFVLQSGELFGTAITLGFGFFMMLAFKYGQPLFHDLFLKFIGITSCVYVIIDIKEDVLFPLTNQVSDAQQIANLTGIPSRIVGIFWMLIALLLLFYTFQYIYRHQKK</sequence>
<gene>
    <name evidence="2" type="ORF">GOQ30_09200</name>
</gene>
<reference evidence="3" key="1">
    <citation type="submission" date="2019-05" db="EMBL/GenBank/DDBJ databases">
        <title>Flavobacterium profundi sp. nov., isolated from a deep-sea seamount.</title>
        <authorList>
            <person name="Zhang D.-C."/>
        </authorList>
    </citation>
    <scope>NUCLEOTIDE SEQUENCE [LARGE SCALE GENOMIC DNA]</scope>
    <source>
        <strain evidence="3">TP390</strain>
    </source>
</reference>
<dbReference type="Proteomes" id="UP000431264">
    <property type="component" value="Unassembled WGS sequence"/>
</dbReference>
<evidence type="ECO:0000313" key="3">
    <source>
        <dbReference type="Proteomes" id="UP000431264"/>
    </source>
</evidence>
<name>A0A6I4IHX2_9FLAO</name>
<dbReference type="PANTHER" id="PTHR33979">
    <property type="entry name" value="OS02G0221600 PROTEIN"/>
    <property type="match status" value="1"/>
</dbReference>
<feature type="transmembrane region" description="Helical" evidence="1">
    <location>
        <begin position="203"/>
        <end position="224"/>
    </location>
</feature>
<protein>
    <recommendedName>
        <fullName evidence="4">M50 family peptidase</fullName>
    </recommendedName>
</protein>
<dbReference type="OrthoDB" id="7425566at2"/>
<proteinExistence type="predicted"/>
<feature type="transmembrane region" description="Helical" evidence="1">
    <location>
        <begin position="12"/>
        <end position="32"/>
    </location>
</feature>
<keyword evidence="1" id="KW-1133">Transmembrane helix</keyword>
<dbReference type="EMBL" id="WQLW01000006">
    <property type="protein sequence ID" value="MVO09333.1"/>
    <property type="molecule type" value="Genomic_DNA"/>
</dbReference>
<dbReference type="AlphaFoldDB" id="A0A6I4IHX2"/>
<keyword evidence="1" id="KW-0472">Membrane</keyword>
<evidence type="ECO:0000313" key="2">
    <source>
        <dbReference type="EMBL" id="MVO09333.1"/>
    </source>
</evidence>
<feature type="transmembrane region" description="Helical" evidence="1">
    <location>
        <begin position="132"/>
        <end position="151"/>
    </location>
</feature>
<feature type="transmembrane region" description="Helical" evidence="1">
    <location>
        <begin position="158"/>
        <end position="175"/>
    </location>
</feature>